<evidence type="ECO:0000313" key="3">
    <source>
        <dbReference type="EMBL" id="GIL97068.1"/>
    </source>
</evidence>
<dbReference type="PANTHER" id="PTHR13369">
    <property type="match status" value="1"/>
</dbReference>
<feature type="region of interest" description="Disordered" evidence="1">
    <location>
        <begin position="628"/>
        <end position="654"/>
    </location>
</feature>
<dbReference type="AlphaFoldDB" id="A0A8J4C4K6"/>
<dbReference type="PANTHER" id="PTHR13369:SF3">
    <property type="entry name" value="METHYLTRANSFERASE DOMAIN-CONTAINING PROTEIN"/>
    <property type="match status" value="1"/>
</dbReference>
<gene>
    <name evidence="3" type="ORF">Vretimale_2771</name>
</gene>
<dbReference type="GO" id="GO:0005737">
    <property type="term" value="C:cytoplasm"/>
    <property type="evidence" value="ECO:0007669"/>
    <property type="project" value="TreeGrafter"/>
</dbReference>
<sequence>MIYSRVNYTFAKYNGSSRRGFFMAGGPSQHAVRPFREGLSRDGNAVMPRQSSCPSQAEYLQKPYACLRLACSPLRRGWYAGWRQVAPATAAATTPAGRTASLINVDLIRTPADGGGGCSSKGDWRQELIDGLAQAEGFAEMTIRAKVASAQPWHTITVRPLTLRGVRHLQVTTFTARQSTSVNHPLDQGGAAAVEAVVRPLLEAGGLGSVALRTARQDLAVQITKRGKGIVHRSEPQGRPALITSEPGRALAHDRLKDTPIPADQPHPFLQRIGFQTAEGKIRANMQDKFSQVNEFLKLMGHTSFIQQLLRDRQQQQQQQQQQGRGPRLNGIAAVSSLSDTSATTSPPLPYRPLYILDCGCGSSHLSFGTYHYLNHVLGIPASLGGVDVNAALMAKANENARQMGLEGVSFDTAPIGEYRPPVPPDIVLALHACDTATDDALALAVKQDSPLILAVPCCHAHLHKQLAGQPPSSRPPWAPLLRHGILKQRQLDLVTDTLRAQLLRVAGYHTDVVEFISTEHTPRNLLIRAVRQKQQQRQALRLTQPIPPAGGEKAAGTGAGLRAAVAATAAVPTVAGPGPSWSRQQLAAAREYVVLRDFWGVTPCLEVLLREELGPLLRVAAAQQCSEESACGGGGGGGDKAEMGAEGDDDASV</sequence>
<name>A0A8J4C4K6_9CHLO</name>
<evidence type="ECO:0000256" key="1">
    <source>
        <dbReference type="SAM" id="MobiDB-lite"/>
    </source>
</evidence>
<dbReference type="Pfam" id="PF13679">
    <property type="entry name" value="Methyltransf_32"/>
    <property type="match status" value="1"/>
</dbReference>
<feature type="region of interest" description="Disordered" evidence="1">
    <location>
        <begin position="310"/>
        <end position="329"/>
    </location>
</feature>
<organism evidence="3 4">
    <name type="scientific">Volvox reticuliferus</name>
    <dbReference type="NCBI Taxonomy" id="1737510"/>
    <lineage>
        <taxon>Eukaryota</taxon>
        <taxon>Viridiplantae</taxon>
        <taxon>Chlorophyta</taxon>
        <taxon>core chlorophytes</taxon>
        <taxon>Chlorophyceae</taxon>
        <taxon>CS clade</taxon>
        <taxon>Chlamydomonadales</taxon>
        <taxon>Volvocaceae</taxon>
        <taxon>Volvox</taxon>
    </lineage>
</organism>
<dbReference type="InterPro" id="IPR025714">
    <property type="entry name" value="Methyltranfer_dom"/>
</dbReference>
<evidence type="ECO:0000259" key="2">
    <source>
        <dbReference type="Pfam" id="PF13679"/>
    </source>
</evidence>
<accession>A0A8J4C4K6</accession>
<dbReference type="InterPro" id="IPR029063">
    <property type="entry name" value="SAM-dependent_MTases_sf"/>
</dbReference>
<reference evidence="3" key="1">
    <citation type="journal article" date="2021" name="Proc. Natl. Acad. Sci. U.S.A.">
        <title>Three genomes in the algal genus Volvox reveal the fate of a haploid sex-determining region after a transition to homothallism.</title>
        <authorList>
            <person name="Yamamoto K."/>
            <person name="Hamaji T."/>
            <person name="Kawai-Toyooka H."/>
            <person name="Matsuzaki R."/>
            <person name="Takahashi F."/>
            <person name="Nishimura Y."/>
            <person name="Kawachi M."/>
            <person name="Noguchi H."/>
            <person name="Minakuchi Y."/>
            <person name="Umen J.G."/>
            <person name="Toyoda A."/>
            <person name="Nozaki H."/>
        </authorList>
    </citation>
    <scope>NUCLEOTIDE SEQUENCE</scope>
    <source>
        <strain evidence="3">NIES-3785</strain>
    </source>
</reference>
<feature type="domain" description="Methyltransferase" evidence="2">
    <location>
        <begin position="351"/>
        <end position="466"/>
    </location>
</feature>
<dbReference type="OrthoDB" id="547169at2759"/>
<proteinExistence type="predicted"/>
<dbReference type="Proteomes" id="UP000722791">
    <property type="component" value="Unassembled WGS sequence"/>
</dbReference>
<dbReference type="Gene3D" id="3.40.50.150">
    <property type="entry name" value="Vaccinia Virus protein VP39"/>
    <property type="match status" value="1"/>
</dbReference>
<protein>
    <recommendedName>
        <fullName evidence="2">Methyltransferase domain-containing protein</fullName>
    </recommendedName>
</protein>
<dbReference type="EMBL" id="BNCQ01000004">
    <property type="protein sequence ID" value="GIL97068.1"/>
    <property type="molecule type" value="Genomic_DNA"/>
</dbReference>
<dbReference type="SUPFAM" id="SSF53335">
    <property type="entry name" value="S-adenosyl-L-methionine-dependent methyltransferases"/>
    <property type="match status" value="1"/>
</dbReference>
<evidence type="ECO:0000313" key="4">
    <source>
        <dbReference type="Proteomes" id="UP000722791"/>
    </source>
</evidence>
<comment type="caution">
    <text evidence="3">The sequence shown here is derived from an EMBL/GenBank/DDBJ whole genome shotgun (WGS) entry which is preliminary data.</text>
</comment>